<feature type="domain" description="DUF5899" evidence="1">
    <location>
        <begin position="174"/>
        <end position="286"/>
    </location>
</feature>
<dbReference type="InterPro" id="IPR045418">
    <property type="entry name" value="P2_DUF5899"/>
</dbReference>
<evidence type="ECO:0000313" key="2">
    <source>
        <dbReference type="EMBL" id="QHT37649.1"/>
    </source>
</evidence>
<reference evidence="2" key="1">
    <citation type="journal article" date="2020" name="Nature">
        <title>Giant virus diversity and host interactions through global metagenomics.</title>
        <authorList>
            <person name="Schulz F."/>
            <person name="Roux S."/>
            <person name="Paez-Espino D."/>
            <person name="Jungbluth S."/>
            <person name="Walsh D.A."/>
            <person name="Denef V.J."/>
            <person name="McMahon K.D."/>
            <person name="Konstantinidis K.T."/>
            <person name="Eloe-Fadrosh E.A."/>
            <person name="Kyrpides N.C."/>
            <person name="Woyke T."/>
        </authorList>
    </citation>
    <scope>NUCLEOTIDE SEQUENCE</scope>
    <source>
        <strain evidence="2">GVMAG-S-ERX555997-44</strain>
    </source>
</reference>
<dbReference type="EMBL" id="MN738803">
    <property type="protein sequence ID" value="QHT37649.1"/>
    <property type="molecule type" value="Genomic_DNA"/>
</dbReference>
<protein>
    <recommendedName>
        <fullName evidence="1">DUF5899 domain-containing protein</fullName>
    </recommendedName>
</protein>
<dbReference type="AlphaFoldDB" id="A0A6C0FAR8"/>
<proteinExistence type="predicted"/>
<accession>A0A6C0FAR8</accession>
<name>A0A6C0FAR8_9ZZZZ</name>
<organism evidence="2">
    <name type="scientific">viral metagenome</name>
    <dbReference type="NCBI Taxonomy" id="1070528"/>
    <lineage>
        <taxon>unclassified sequences</taxon>
        <taxon>metagenomes</taxon>
        <taxon>organismal metagenomes</taxon>
    </lineage>
</organism>
<sequence length="587" mass="65565">MAQVAIPLVALGMMYILSKQKKDNSSLKEAFNKMHRPSKLPNMNKQVKNYPVLDRKELEKNVNDYAGKKNTADNYYNPGNYETLQMSNKQQQQTFNSLTGEEMRLGEITHNNQVPYFGSSVTQSTTGNNESILDKYTGAGTQDIAKQGQAPLFKPKKNMNWSHGMPSTSDFIQKRMRNVVSQKMNNTKPWEEIRVGPGLNKGYSNKGDGGFNSGMEARDSWRPKTVDELRASTNPKVTYSGQVLGAYKPNQLGLHGRVEKNRPDTYFINSEDRWLTTTGAEKAQKARGTITLKPANRAYQTKEYFGQGVPDGNGTYVKQNHQRSEKPQFKALNMGIATDRDGWDVKGKDMREIQQEGYRPLANARNLTKQQKELGPVARGFKAMVTPLLDVLRPSRKQNVVGNMRPMGNAHGKNSVSNNVIWNPADKARTTIKEQTIRNDYITQGGKNYNGAHITSKHTPVGQHRDTTTVPYTGSSSANQPNSRVYNAEYNAELNPNKEQLSKVDRFNQGNSSLFSGSQNVTNLKNKAVMPAQLNPNFTKRNANTGNLGAMSGKNVRENSISCVRNQPDVLNAFNQNPYSKPLNSIA</sequence>
<evidence type="ECO:0000259" key="1">
    <source>
        <dbReference type="Pfam" id="PF19251"/>
    </source>
</evidence>
<dbReference type="Pfam" id="PF19251">
    <property type="entry name" value="DUF5899"/>
    <property type="match status" value="1"/>
</dbReference>